<name>X1I665_9ZZZZ</name>
<organism evidence="1">
    <name type="scientific">marine sediment metagenome</name>
    <dbReference type="NCBI Taxonomy" id="412755"/>
    <lineage>
        <taxon>unclassified sequences</taxon>
        <taxon>metagenomes</taxon>
        <taxon>ecological metagenomes</taxon>
    </lineage>
</organism>
<dbReference type="EMBL" id="BARU01044333">
    <property type="protein sequence ID" value="GAH77197.1"/>
    <property type="molecule type" value="Genomic_DNA"/>
</dbReference>
<evidence type="ECO:0000313" key="1">
    <source>
        <dbReference type="EMBL" id="GAH77197.1"/>
    </source>
</evidence>
<gene>
    <name evidence="1" type="ORF">S03H2_67650</name>
</gene>
<feature type="non-terminal residue" evidence="1">
    <location>
        <position position="71"/>
    </location>
</feature>
<reference evidence="1" key="1">
    <citation type="journal article" date="2014" name="Front. Microbiol.">
        <title>High frequency of phylogenetically diverse reductive dehalogenase-homologous genes in deep subseafloor sedimentary metagenomes.</title>
        <authorList>
            <person name="Kawai M."/>
            <person name="Futagami T."/>
            <person name="Toyoda A."/>
            <person name="Takaki Y."/>
            <person name="Nishi S."/>
            <person name="Hori S."/>
            <person name="Arai W."/>
            <person name="Tsubouchi T."/>
            <person name="Morono Y."/>
            <person name="Uchiyama I."/>
            <person name="Ito T."/>
            <person name="Fujiyama A."/>
            <person name="Inagaki F."/>
            <person name="Takami H."/>
        </authorList>
    </citation>
    <scope>NUCLEOTIDE SEQUENCE</scope>
    <source>
        <strain evidence="1">Expedition CK06-06</strain>
    </source>
</reference>
<comment type="caution">
    <text evidence="1">The sequence shown here is derived from an EMBL/GenBank/DDBJ whole genome shotgun (WGS) entry which is preliminary data.</text>
</comment>
<proteinExistence type="predicted"/>
<sequence length="71" mass="8372">MKVFFIGPMKIGGVSTINKEVQRIVRIYSDENNLFAKFEDILHLVCKKLFSKMKPNKVENIQSFYSNYFFS</sequence>
<dbReference type="AlphaFoldDB" id="X1I665"/>
<accession>X1I665</accession>
<protein>
    <submittedName>
        <fullName evidence="1">Uncharacterized protein</fullName>
    </submittedName>
</protein>